<accession>A0A0F9U2D1</accession>
<dbReference type="CDD" id="cd00350">
    <property type="entry name" value="rubredoxin_like"/>
    <property type="match status" value="1"/>
</dbReference>
<feature type="compositionally biased region" description="Acidic residues" evidence="1">
    <location>
        <begin position="551"/>
        <end position="561"/>
    </location>
</feature>
<feature type="region of interest" description="Disordered" evidence="1">
    <location>
        <begin position="544"/>
        <end position="587"/>
    </location>
</feature>
<proteinExistence type="predicted"/>
<feature type="region of interest" description="Disordered" evidence="1">
    <location>
        <begin position="505"/>
        <end position="524"/>
    </location>
</feature>
<organism evidence="2">
    <name type="scientific">marine sediment metagenome</name>
    <dbReference type="NCBI Taxonomy" id="412755"/>
    <lineage>
        <taxon>unclassified sequences</taxon>
        <taxon>metagenomes</taxon>
        <taxon>ecological metagenomes</taxon>
    </lineage>
</organism>
<sequence>MPYTIVMQGGQHCVFKKSPDGTAAGKSMGCHDSREAAVAQIGAIESSEERRQKDLLVQLVADLAWRLGMNTGAIPKDGSVQHHLQLPRVGVVSWPVKKENALGSPLVWLDEVAEITPETWDKIATYLAGKTHKGWGMEHSHRQVNLSVDKVLSEQEEGASVTEETRKSDGTSVLPAPALLDIKSGGQEKAVLEDGVGTCVCKECGYSGDHSKGAACVDKVCPDCGAPLMGTRAKPKSWKDKFSQVWSSLGQMLTKELAPEPAITKGQNVFFTTKQHDGQYRWVSISSTAFMDREFDIVSSKALERSADSVVKDRGPLRFWHVRGVDFGNCDFAMHDGLCLIESGLWYNDAVSQQARKETSRHPERWAISIAFLSDPTDKERNVDVRGKRVNNVYHSIAILERSLLPVQQSANVFSRITTEGEPEMLQHKIAILRELLGDELATKAVSQADGINAKSVEPDAIFKDEEISRDNLVKELLMMVDAEENEDHKQILKSAAVFVSHIPDQEEKEDTQEPDPNDLFIKAMGDLPDCELKVAFLSLAEKAKKKKQEDEEEDEDDEDGKDGKAKKKAKEVASDPPNFTADEGQEALAGLVKEMSDQLASVSFEVQALRRNQSTRASLTRPSTDPKTVDPNATVAAKEKADQESVGAGVVQDMGDALMDTFLGGGNKSG</sequence>
<feature type="compositionally biased region" description="Polar residues" evidence="1">
    <location>
        <begin position="611"/>
        <end position="627"/>
    </location>
</feature>
<protein>
    <submittedName>
        <fullName evidence="2">Uncharacterized protein</fullName>
    </submittedName>
</protein>
<name>A0A0F9U2D1_9ZZZZ</name>
<dbReference type="AlphaFoldDB" id="A0A0F9U2D1"/>
<feature type="region of interest" description="Disordered" evidence="1">
    <location>
        <begin position="611"/>
        <end position="647"/>
    </location>
</feature>
<dbReference type="EMBL" id="LAZR01000155">
    <property type="protein sequence ID" value="KKN85734.1"/>
    <property type="molecule type" value="Genomic_DNA"/>
</dbReference>
<comment type="caution">
    <text evidence="2">The sequence shown here is derived from an EMBL/GenBank/DDBJ whole genome shotgun (WGS) entry which is preliminary data.</text>
</comment>
<evidence type="ECO:0000256" key="1">
    <source>
        <dbReference type="SAM" id="MobiDB-lite"/>
    </source>
</evidence>
<feature type="compositionally biased region" description="Acidic residues" evidence="1">
    <location>
        <begin position="507"/>
        <end position="517"/>
    </location>
</feature>
<gene>
    <name evidence="2" type="ORF">LCGC14_0275390</name>
</gene>
<reference evidence="2" key="1">
    <citation type="journal article" date="2015" name="Nature">
        <title>Complex archaea that bridge the gap between prokaryotes and eukaryotes.</title>
        <authorList>
            <person name="Spang A."/>
            <person name="Saw J.H."/>
            <person name="Jorgensen S.L."/>
            <person name="Zaremba-Niedzwiedzka K."/>
            <person name="Martijn J."/>
            <person name="Lind A.E."/>
            <person name="van Eijk R."/>
            <person name="Schleper C."/>
            <person name="Guy L."/>
            <person name="Ettema T.J."/>
        </authorList>
    </citation>
    <scope>NUCLEOTIDE SEQUENCE</scope>
</reference>
<evidence type="ECO:0000313" key="2">
    <source>
        <dbReference type="EMBL" id="KKN85734.1"/>
    </source>
</evidence>